<evidence type="ECO:0000313" key="2">
    <source>
        <dbReference type="EMBL" id="MEJ8845839.1"/>
    </source>
</evidence>
<dbReference type="EC" id="2.8.3.-" evidence="2"/>
<protein>
    <submittedName>
        <fullName evidence="2">CoA transferase</fullName>
        <ecNumber evidence="2">2.8.3.-</ecNumber>
    </submittedName>
</protein>
<reference evidence="2 3" key="1">
    <citation type="submission" date="2024-03" db="EMBL/GenBank/DDBJ databases">
        <title>Novel species of the genus Variovorax.</title>
        <authorList>
            <person name="Liu Q."/>
            <person name="Xin Y.-H."/>
        </authorList>
    </citation>
    <scope>NUCLEOTIDE SEQUENCE [LARGE SCALE GENOMIC DNA]</scope>
    <source>
        <strain evidence="2 3">KACC 18900</strain>
    </source>
</reference>
<dbReference type="Proteomes" id="UP001385892">
    <property type="component" value="Unassembled WGS sequence"/>
</dbReference>
<gene>
    <name evidence="2" type="ORF">WKW82_04240</name>
</gene>
<dbReference type="PANTHER" id="PTHR48207:SF3">
    <property type="entry name" value="SUCCINATE--HYDROXYMETHYLGLUTARATE COA-TRANSFERASE"/>
    <property type="match status" value="1"/>
</dbReference>
<evidence type="ECO:0000256" key="1">
    <source>
        <dbReference type="ARBA" id="ARBA00022679"/>
    </source>
</evidence>
<accession>A0ABU8WFV0</accession>
<dbReference type="SUPFAM" id="SSF89796">
    <property type="entry name" value="CoA-transferase family III (CaiB/BaiF)"/>
    <property type="match status" value="1"/>
</dbReference>
<comment type="caution">
    <text evidence="2">The sequence shown here is derived from an EMBL/GenBank/DDBJ whole genome shotgun (WGS) entry which is preliminary data.</text>
</comment>
<dbReference type="GO" id="GO:0016740">
    <property type="term" value="F:transferase activity"/>
    <property type="evidence" value="ECO:0007669"/>
    <property type="project" value="UniProtKB-KW"/>
</dbReference>
<dbReference type="Gene3D" id="3.30.1540.10">
    <property type="entry name" value="formyl-coa transferase, domain 3"/>
    <property type="match status" value="1"/>
</dbReference>
<keyword evidence="3" id="KW-1185">Reference proteome</keyword>
<dbReference type="InterPro" id="IPR050483">
    <property type="entry name" value="CoA-transferase_III_domain"/>
</dbReference>
<name>A0ABU8WFV0_9BURK</name>
<dbReference type="PANTHER" id="PTHR48207">
    <property type="entry name" value="SUCCINATE--HYDROXYMETHYLGLUTARATE COA-TRANSFERASE"/>
    <property type="match status" value="1"/>
</dbReference>
<dbReference type="Gene3D" id="3.40.50.10540">
    <property type="entry name" value="Crotonobetainyl-coa:carnitine coa-transferase, domain 1"/>
    <property type="match status" value="1"/>
</dbReference>
<keyword evidence="1 2" id="KW-0808">Transferase</keyword>
<dbReference type="InterPro" id="IPR044855">
    <property type="entry name" value="CoA-Trfase_III_dom3_sf"/>
</dbReference>
<dbReference type="RefSeq" id="WP_340341006.1">
    <property type="nucleotide sequence ID" value="NZ_JBBKZT010000002.1"/>
</dbReference>
<dbReference type="InterPro" id="IPR003673">
    <property type="entry name" value="CoA-Trfase_fam_III"/>
</dbReference>
<dbReference type="EMBL" id="JBBKZT010000002">
    <property type="protein sequence ID" value="MEJ8845839.1"/>
    <property type="molecule type" value="Genomic_DNA"/>
</dbReference>
<dbReference type="InterPro" id="IPR023606">
    <property type="entry name" value="CoA-Trfase_III_dom_1_sf"/>
</dbReference>
<sequence>MTNPEARMQAPYAGLKIVDLSAVVSGPMAAGLLADQGADVIKVETPKGDLTRVIGPAKGDISALFASINRGKRSIVLDLKHAEGAKVLRDLIAGADVLVENFRPGALSRLGFSYEAVSAFNPRIVYLSISGFGQTGPYAGYRVYDPVIQAVSGFADAHPNPESGEPQLLQTLLCDKITALTAAQALGAALHARSQTGRGQKIELSMLDAALSFLWPEALYNHSFLDGDVKPLPEFGANQKLWRARDGWFAMITPQDDEFAAMCHALGVPELVRDPRFVSIPVRRLHQAELRGLIEPLIAEQDVDMLIARLGAAGVPVGKVNHKRQLADDPQVRANASLQESAQAGVGRLRSARAAAKFSAVPAGAAADAPHLGEHTLAILRELGRTEEQITSLVACGAVQPRQGA</sequence>
<proteinExistence type="predicted"/>
<organism evidence="2 3">
    <name type="scientific">Variovorax rhizosphaerae</name>
    <dbReference type="NCBI Taxonomy" id="1836200"/>
    <lineage>
        <taxon>Bacteria</taxon>
        <taxon>Pseudomonadati</taxon>
        <taxon>Pseudomonadota</taxon>
        <taxon>Betaproteobacteria</taxon>
        <taxon>Burkholderiales</taxon>
        <taxon>Comamonadaceae</taxon>
        <taxon>Variovorax</taxon>
    </lineage>
</organism>
<dbReference type="Pfam" id="PF02515">
    <property type="entry name" value="CoA_transf_3"/>
    <property type="match status" value="1"/>
</dbReference>
<evidence type="ECO:0000313" key="3">
    <source>
        <dbReference type="Proteomes" id="UP001385892"/>
    </source>
</evidence>